<dbReference type="GeneID" id="92033165"/>
<dbReference type="SUPFAM" id="SSF52499">
    <property type="entry name" value="Isochorismatase-like hydrolases"/>
    <property type="match status" value="1"/>
</dbReference>
<sequence length="243" mass="26091">MGEHTTMPEAKKQIAAASPYAWPHDASLSRETTALVIVDMQNDFCTAGGYIEALGYSADPARAIIPNIKRLLDAFRKAGWQVYHTREGHRPDLSTLWSRTAFRAGNNPGGATIGQPSPLGGRLLVRGGKSHDIVDELYPIAGEPVIDKPGQGAFAHTDFELLLRNRGIKNLVLTGVTTDVCVSTTMREASDRGFDCAMVRDGTASAKAEYHDPHINSMTEEGGIFGVNLCVADVLEALGTEGV</sequence>
<dbReference type="EMBL" id="JBBPEH010000006">
    <property type="protein sequence ID" value="KAK7537137.1"/>
    <property type="molecule type" value="Genomic_DNA"/>
</dbReference>
<name>A0ABR1LTM6_9PEZI</name>
<comment type="similarity">
    <text evidence="1">Belongs to the isochorismatase family.</text>
</comment>
<dbReference type="InterPro" id="IPR000868">
    <property type="entry name" value="Isochorismatase-like_dom"/>
</dbReference>
<feature type="domain" description="Isochorismatase-like" evidence="3">
    <location>
        <begin position="33"/>
        <end position="223"/>
    </location>
</feature>
<protein>
    <submittedName>
        <fullName evidence="4">Isochorismatase</fullName>
    </submittedName>
</protein>
<evidence type="ECO:0000259" key="3">
    <source>
        <dbReference type="Pfam" id="PF00857"/>
    </source>
</evidence>
<dbReference type="RefSeq" id="XP_066655288.1">
    <property type="nucleotide sequence ID" value="XM_066800259.1"/>
</dbReference>
<dbReference type="InterPro" id="IPR050272">
    <property type="entry name" value="Isochorismatase-like_hydrls"/>
</dbReference>
<dbReference type="CDD" id="cd00431">
    <property type="entry name" value="cysteine_hydrolases"/>
    <property type="match status" value="1"/>
</dbReference>
<organism evidence="4 5">
    <name type="scientific">Phyllosticta citribraziliensis</name>
    <dbReference type="NCBI Taxonomy" id="989973"/>
    <lineage>
        <taxon>Eukaryota</taxon>
        <taxon>Fungi</taxon>
        <taxon>Dikarya</taxon>
        <taxon>Ascomycota</taxon>
        <taxon>Pezizomycotina</taxon>
        <taxon>Dothideomycetes</taxon>
        <taxon>Dothideomycetes incertae sedis</taxon>
        <taxon>Botryosphaeriales</taxon>
        <taxon>Phyllostictaceae</taxon>
        <taxon>Phyllosticta</taxon>
    </lineage>
</organism>
<keyword evidence="5" id="KW-1185">Reference proteome</keyword>
<proteinExistence type="inferred from homology"/>
<dbReference type="InterPro" id="IPR036380">
    <property type="entry name" value="Isochorismatase-like_sf"/>
</dbReference>
<accession>A0ABR1LTM6</accession>
<dbReference type="PANTHER" id="PTHR43540:SF9">
    <property type="entry name" value="FAMILY HYDROLASE, PUTATIVE (AFU_ORTHOLOGUE AFUA_2G08700)-RELATED"/>
    <property type="match status" value="1"/>
</dbReference>
<comment type="caution">
    <text evidence="4">The sequence shown here is derived from an EMBL/GenBank/DDBJ whole genome shotgun (WGS) entry which is preliminary data.</text>
</comment>
<dbReference type="PANTHER" id="PTHR43540">
    <property type="entry name" value="PEROXYUREIDOACRYLATE/UREIDOACRYLATE AMIDOHYDROLASE-RELATED"/>
    <property type="match status" value="1"/>
</dbReference>
<dbReference type="Pfam" id="PF00857">
    <property type="entry name" value="Isochorismatase"/>
    <property type="match status" value="1"/>
</dbReference>
<gene>
    <name evidence="4" type="ORF">J3D65DRAFT_624526</name>
</gene>
<evidence type="ECO:0000256" key="2">
    <source>
        <dbReference type="ARBA" id="ARBA00022801"/>
    </source>
</evidence>
<evidence type="ECO:0000313" key="5">
    <source>
        <dbReference type="Proteomes" id="UP001360953"/>
    </source>
</evidence>
<evidence type="ECO:0000313" key="4">
    <source>
        <dbReference type="EMBL" id="KAK7537137.1"/>
    </source>
</evidence>
<dbReference type="Proteomes" id="UP001360953">
    <property type="component" value="Unassembled WGS sequence"/>
</dbReference>
<dbReference type="Gene3D" id="3.40.50.850">
    <property type="entry name" value="Isochorismatase-like"/>
    <property type="match status" value="1"/>
</dbReference>
<evidence type="ECO:0000256" key="1">
    <source>
        <dbReference type="ARBA" id="ARBA00006336"/>
    </source>
</evidence>
<keyword evidence="2" id="KW-0378">Hydrolase</keyword>
<reference evidence="4 5" key="1">
    <citation type="submission" date="2024-04" db="EMBL/GenBank/DDBJ databases">
        <title>Phyllosticta paracitricarpa is synonymous to the EU quarantine fungus P. citricarpa based on phylogenomic analyses.</title>
        <authorList>
            <consortium name="Lawrence Berkeley National Laboratory"/>
            <person name="Van ingen-buijs V.A."/>
            <person name="Van westerhoven A.C."/>
            <person name="Haridas S."/>
            <person name="Skiadas P."/>
            <person name="Martin F."/>
            <person name="Groenewald J.Z."/>
            <person name="Crous P.W."/>
            <person name="Seidl M.F."/>
        </authorList>
    </citation>
    <scope>NUCLEOTIDE SEQUENCE [LARGE SCALE GENOMIC DNA]</scope>
    <source>
        <strain evidence="4 5">CPC 17464</strain>
    </source>
</reference>